<dbReference type="Pfam" id="PF14013">
    <property type="entry name" value="MT0933_antitox"/>
    <property type="match status" value="1"/>
</dbReference>
<dbReference type="EMBL" id="JABENB010000001">
    <property type="protein sequence ID" value="NNG38540.1"/>
    <property type="molecule type" value="Genomic_DNA"/>
</dbReference>
<comment type="caution">
    <text evidence="2">The sequence shown here is derived from an EMBL/GenBank/DDBJ whole genome shotgun (WGS) entry which is preliminary data.</text>
</comment>
<protein>
    <submittedName>
        <fullName evidence="2">Antitoxin</fullName>
    </submittedName>
</protein>
<evidence type="ECO:0000313" key="2">
    <source>
        <dbReference type="EMBL" id="NNG38540.1"/>
    </source>
</evidence>
<feature type="compositionally biased region" description="Pro residues" evidence="1">
    <location>
        <begin position="102"/>
        <end position="125"/>
    </location>
</feature>
<feature type="region of interest" description="Disordered" evidence="1">
    <location>
        <begin position="63"/>
        <end position="125"/>
    </location>
</feature>
<feature type="compositionally biased region" description="Low complexity" evidence="1">
    <location>
        <begin position="84"/>
        <end position="95"/>
    </location>
</feature>
<evidence type="ECO:0000256" key="1">
    <source>
        <dbReference type="SAM" id="MobiDB-lite"/>
    </source>
</evidence>
<name>A0A849AJG2_9MICO</name>
<sequence length="125" mass="12547">MANNDQFKKAGDAAQQAKEKAGKLAHDNRDKIRGALGKLASTIDDKTSHKYSDKINKAKDAALKGADKLADQAPGGTTPGGQVPGSQAPGGQTPPAGTPGGQVPPTPPAGETPPQTPPGQVPPTP</sequence>
<feature type="region of interest" description="Disordered" evidence="1">
    <location>
        <begin position="1"/>
        <end position="30"/>
    </location>
</feature>
<evidence type="ECO:0000313" key="3">
    <source>
        <dbReference type="Proteomes" id="UP000557772"/>
    </source>
</evidence>
<dbReference type="AlphaFoldDB" id="A0A849AJG2"/>
<dbReference type="InterPro" id="IPR028037">
    <property type="entry name" value="Antitoxin_Rv0909/MT0933"/>
</dbReference>
<dbReference type="RefSeq" id="WP_171152427.1">
    <property type="nucleotide sequence ID" value="NZ_JABENB010000001.1"/>
</dbReference>
<keyword evidence="3" id="KW-1185">Reference proteome</keyword>
<gene>
    <name evidence="2" type="ORF">HJ588_04520</name>
</gene>
<reference evidence="2 3" key="1">
    <citation type="submission" date="2020-05" db="EMBL/GenBank/DDBJ databases">
        <title>Flexivirga sp. ID2601S isolated from air conditioner.</title>
        <authorList>
            <person name="Kim D.H."/>
        </authorList>
    </citation>
    <scope>NUCLEOTIDE SEQUENCE [LARGE SCALE GENOMIC DNA]</scope>
    <source>
        <strain evidence="2 3">ID2601S</strain>
    </source>
</reference>
<dbReference type="Proteomes" id="UP000557772">
    <property type="component" value="Unassembled WGS sequence"/>
</dbReference>
<organism evidence="2 3">
    <name type="scientific">Flexivirga aerilata</name>
    <dbReference type="NCBI Taxonomy" id="1656889"/>
    <lineage>
        <taxon>Bacteria</taxon>
        <taxon>Bacillati</taxon>
        <taxon>Actinomycetota</taxon>
        <taxon>Actinomycetes</taxon>
        <taxon>Micrococcales</taxon>
        <taxon>Dermacoccaceae</taxon>
        <taxon>Flexivirga</taxon>
    </lineage>
</organism>
<proteinExistence type="predicted"/>
<accession>A0A849AJG2</accession>